<dbReference type="Proteomes" id="UP000887574">
    <property type="component" value="Unplaced"/>
</dbReference>
<dbReference type="AlphaFoldDB" id="A0A915CQ44"/>
<accession>A0A915CQ44</accession>
<organism evidence="1 2">
    <name type="scientific">Ditylenchus dipsaci</name>
    <dbReference type="NCBI Taxonomy" id="166011"/>
    <lineage>
        <taxon>Eukaryota</taxon>
        <taxon>Metazoa</taxon>
        <taxon>Ecdysozoa</taxon>
        <taxon>Nematoda</taxon>
        <taxon>Chromadorea</taxon>
        <taxon>Rhabditida</taxon>
        <taxon>Tylenchina</taxon>
        <taxon>Tylenchomorpha</taxon>
        <taxon>Sphaerularioidea</taxon>
        <taxon>Anguinidae</taxon>
        <taxon>Anguininae</taxon>
        <taxon>Ditylenchus</taxon>
    </lineage>
</organism>
<keyword evidence="1" id="KW-1185">Reference proteome</keyword>
<name>A0A915CQ44_9BILA</name>
<reference evidence="2" key="1">
    <citation type="submission" date="2022-11" db="UniProtKB">
        <authorList>
            <consortium name="WormBaseParasite"/>
        </authorList>
    </citation>
    <scope>IDENTIFICATION</scope>
</reference>
<sequence length="160" mass="17903">MDSILLKVQIVSRSISTTVLKPNYFSIFYSIAVKEHPVNKTHDLNIPDNVEANWGKGLDSFSDSSEPEDGLQLFFIDRLRLNLPVSFQLVSWCAPQVHGNSFRTSTPTLMMRKKKSPFQTPSGVLSSSLFCCFGGCFSRSSSEVQVDEEESPVYNVSKID</sequence>
<dbReference type="WBParaSite" id="jg11010">
    <property type="protein sequence ID" value="jg11010"/>
    <property type="gene ID" value="jg11010"/>
</dbReference>
<proteinExistence type="predicted"/>
<evidence type="ECO:0000313" key="1">
    <source>
        <dbReference type="Proteomes" id="UP000887574"/>
    </source>
</evidence>
<evidence type="ECO:0000313" key="2">
    <source>
        <dbReference type="WBParaSite" id="jg11010"/>
    </source>
</evidence>
<protein>
    <submittedName>
        <fullName evidence="2">Uncharacterized protein</fullName>
    </submittedName>
</protein>